<dbReference type="InterPro" id="IPR053144">
    <property type="entry name" value="Acetyltransferase_Butenolide"/>
</dbReference>
<keyword evidence="3" id="KW-1185">Reference proteome</keyword>
<dbReference type="RefSeq" id="XP_033377325.1">
    <property type="nucleotide sequence ID" value="XM_033530683.1"/>
</dbReference>
<dbReference type="SUPFAM" id="SSF55729">
    <property type="entry name" value="Acyl-CoA N-acyltransferases (Nat)"/>
    <property type="match status" value="1"/>
</dbReference>
<organism evidence="2 3">
    <name type="scientific">Aaosphaeria arxii CBS 175.79</name>
    <dbReference type="NCBI Taxonomy" id="1450172"/>
    <lineage>
        <taxon>Eukaryota</taxon>
        <taxon>Fungi</taxon>
        <taxon>Dikarya</taxon>
        <taxon>Ascomycota</taxon>
        <taxon>Pezizomycotina</taxon>
        <taxon>Dothideomycetes</taxon>
        <taxon>Pleosporomycetidae</taxon>
        <taxon>Pleosporales</taxon>
        <taxon>Pleosporales incertae sedis</taxon>
        <taxon>Aaosphaeria</taxon>
    </lineage>
</organism>
<dbReference type="Gene3D" id="3.40.630.30">
    <property type="match status" value="1"/>
</dbReference>
<dbReference type="Pfam" id="PF00583">
    <property type="entry name" value="Acetyltransf_1"/>
    <property type="match status" value="1"/>
</dbReference>
<dbReference type="PANTHER" id="PTHR43233">
    <property type="entry name" value="FAMILY N-ACETYLTRANSFERASE, PUTATIVE (AFU_ORTHOLOGUE AFUA_6G03350)-RELATED"/>
    <property type="match status" value="1"/>
</dbReference>
<proteinExistence type="predicted"/>
<dbReference type="PANTHER" id="PTHR43233:SF1">
    <property type="entry name" value="FAMILY N-ACETYLTRANSFERASE, PUTATIVE (AFU_ORTHOLOGUE AFUA_6G03350)-RELATED"/>
    <property type="match status" value="1"/>
</dbReference>
<accession>A0A6A5X7V1</accession>
<gene>
    <name evidence="2" type="ORF">BU24DRAFT_445233</name>
</gene>
<reference evidence="2" key="1">
    <citation type="journal article" date="2020" name="Stud. Mycol.">
        <title>101 Dothideomycetes genomes: a test case for predicting lifestyles and emergence of pathogens.</title>
        <authorList>
            <person name="Haridas S."/>
            <person name="Albert R."/>
            <person name="Binder M."/>
            <person name="Bloem J."/>
            <person name="Labutti K."/>
            <person name="Salamov A."/>
            <person name="Andreopoulos B."/>
            <person name="Baker S."/>
            <person name="Barry K."/>
            <person name="Bills G."/>
            <person name="Bluhm B."/>
            <person name="Cannon C."/>
            <person name="Castanera R."/>
            <person name="Culley D."/>
            <person name="Daum C."/>
            <person name="Ezra D."/>
            <person name="Gonzalez J."/>
            <person name="Henrissat B."/>
            <person name="Kuo A."/>
            <person name="Liang C."/>
            <person name="Lipzen A."/>
            <person name="Lutzoni F."/>
            <person name="Magnuson J."/>
            <person name="Mondo S."/>
            <person name="Nolan M."/>
            <person name="Ohm R."/>
            <person name="Pangilinan J."/>
            <person name="Park H.-J."/>
            <person name="Ramirez L."/>
            <person name="Alfaro M."/>
            <person name="Sun H."/>
            <person name="Tritt A."/>
            <person name="Yoshinaga Y."/>
            <person name="Zwiers L.-H."/>
            <person name="Turgeon B."/>
            <person name="Goodwin S."/>
            <person name="Spatafora J."/>
            <person name="Crous P."/>
            <person name="Grigoriev I."/>
        </authorList>
    </citation>
    <scope>NUCLEOTIDE SEQUENCE</scope>
    <source>
        <strain evidence="2">CBS 175.79</strain>
    </source>
</reference>
<dbReference type="InterPro" id="IPR016181">
    <property type="entry name" value="Acyl_CoA_acyltransferase"/>
</dbReference>
<protein>
    <recommendedName>
        <fullName evidence="1">N-acetyltransferase domain-containing protein</fullName>
    </recommendedName>
</protein>
<dbReference type="AlphaFoldDB" id="A0A6A5X7V1"/>
<dbReference type="InterPro" id="IPR000182">
    <property type="entry name" value="GNAT_dom"/>
</dbReference>
<dbReference type="PROSITE" id="PS51186">
    <property type="entry name" value="GNAT"/>
    <property type="match status" value="1"/>
</dbReference>
<name>A0A6A5X7V1_9PLEO</name>
<dbReference type="CDD" id="cd04301">
    <property type="entry name" value="NAT_SF"/>
    <property type="match status" value="1"/>
</dbReference>
<feature type="domain" description="N-acetyltransferase" evidence="1">
    <location>
        <begin position="84"/>
        <end position="181"/>
    </location>
</feature>
<dbReference type="GeneID" id="54288080"/>
<evidence type="ECO:0000313" key="2">
    <source>
        <dbReference type="EMBL" id="KAF2008986.1"/>
    </source>
</evidence>
<evidence type="ECO:0000259" key="1">
    <source>
        <dbReference type="PROSITE" id="PS51186"/>
    </source>
</evidence>
<sequence length="187" mass="21141">MVSAKDALLRRSWRKDTYLISTDPSLIPVDELNKVFGSEVFYWADALPESVMTETLKNSLCFGLYDLDPSALVSDRREDEETLKLIGFARCITDFTTFVFLTDVYVDPLLQGKGLGAWLITCVQESIESMPYLRRSMLFTSDWKRSVPFYAKLMGMEVVECNEEADGEESKGAAIMQYKGPAFPANL</sequence>
<dbReference type="GO" id="GO:0016747">
    <property type="term" value="F:acyltransferase activity, transferring groups other than amino-acyl groups"/>
    <property type="evidence" value="ECO:0007669"/>
    <property type="project" value="InterPro"/>
</dbReference>
<evidence type="ECO:0000313" key="3">
    <source>
        <dbReference type="Proteomes" id="UP000799778"/>
    </source>
</evidence>
<dbReference type="Proteomes" id="UP000799778">
    <property type="component" value="Unassembled WGS sequence"/>
</dbReference>
<dbReference type="EMBL" id="ML978080">
    <property type="protein sequence ID" value="KAF2008986.1"/>
    <property type="molecule type" value="Genomic_DNA"/>
</dbReference>
<dbReference type="OrthoDB" id="10039976at2759"/>